<name>A0ABY1XH06_9HYPH</name>
<reference evidence="1 2" key="1">
    <citation type="submission" date="2019-02" db="EMBL/GenBank/DDBJ databases">
        <title>The genomic architecture of introgression among sibling species of bacteria.</title>
        <authorList>
            <person name="Cavassim M.I.A."/>
            <person name="Moeskjaer S."/>
            <person name="Moslemi C."/>
            <person name="Fields B."/>
            <person name="Bachmann A."/>
            <person name="Vilhjalmsson B."/>
            <person name="Schierup M.H."/>
            <person name="Young J.P.W."/>
            <person name="Andersen S.U."/>
        </authorList>
    </citation>
    <scope>NUCLEOTIDE SEQUENCE [LARGE SCALE GENOMIC DNA]</scope>
    <source>
        <strain evidence="1 2">SM51</strain>
    </source>
</reference>
<comment type="caution">
    <text evidence="1">The sequence shown here is derived from an EMBL/GenBank/DDBJ whole genome shotgun (WGS) entry which is preliminary data.</text>
</comment>
<protein>
    <submittedName>
        <fullName evidence="1">Uncharacterized protein</fullName>
    </submittedName>
</protein>
<dbReference type="RefSeq" id="WP_130807017.1">
    <property type="nucleotide sequence ID" value="NZ_SILG01000007.1"/>
</dbReference>
<keyword evidence="2" id="KW-1185">Reference proteome</keyword>
<evidence type="ECO:0000313" key="2">
    <source>
        <dbReference type="Proteomes" id="UP000291302"/>
    </source>
</evidence>
<accession>A0ABY1XH06</accession>
<evidence type="ECO:0000313" key="1">
    <source>
        <dbReference type="EMBL" id="TBE57815.1"/>
    </source>
</evidence>
<proteinExistence type="predicted"/>
<dbReference type="EMBL" id="SILG01000007">
    <property type="protein sequence ID" value="TBE57815.1"/>
    <property type="molecule type" value="Genomic_DNA"/>
</dbReference>
<dbReference type="Proteomes" id="UP000291302">
    <property type="component" value="Unassembled WGS sequence"/>
</dbReference>
<gene>
    <name evidence="1" type="ORF">ELH03_36125</name>
</gene>
<organism evidence="1 2">
    <name type="scientific">Rhizobium beringeri</name>
    <dbReference type="NCBI Taxonomy" id="3019934"/>
    <lineage>
        <taxon>Bacteria</taxon>
        <taxon>Pseudomonadati</taxon>
        <taxon>Pseudomonadota</taxon>
        <taxon>Alphaproteobacteria</taxon>
        <taxon>Hyphomicrobiales</taxon>
        <taxon>Rhizobiaceae</taxon>
        <taxon>Rhizobium/Agrobacterium group</taxon>
        <taxon>Rhizobium</taxon>
    </lineage>
</organism>
<sequence length="130" mass="14474">MDYFNGARSNANWFSQGKNTADGGFRKQQPAALTAQRRSTVLKQPTFLRYQGNHLSCIDGETCISDCGNFDVWHNLLGYSDRDREENRCHESASVVSRKASQADTSAYGGFRLAYFPRQPSRIVGMAVAA</sequence>